<keyword evidence="1" id="KW-0436">Ligase</keyword>
<evidence type="ECO:0000313" key="2">
    <source>
        <dbReference type="Proteomes" id="UP000473278"/>
    </source>
</evidence>
<dbReference type="SUPFAM" id="SSF55931">
    <property type="entry name" value="Glutamine synthetase/guanido kinase"/>
    <property type="match status" value="1"/>
</dbReference>
<dbReference type="AlphaFoldDB" id="A0A6M1T689"/>
<gene>
    <name evidence="1" type="ORF">G3570_04160</name>
</gene>
<protein>
    <submittedName>
        <fullName evidence="1">Glutamate--cysteine ligase</fullName>
    </submittedName>
</protein>
<reference evidence="1 2" key="1">
    <citation type="submission" date="2020-02" db="EMBL/GenBank/DDBJ databases">
        <title>Balneolaceae bacterium YR4-1, complete genome.</title>
        <authorList>
            <person name="Li Y."/>
            <person name="Wu S."/>
        </authorList>
    </citation>
    <scope>NUCLEOTIDE SEQUENCE [LARGE SCALE GENOMIC DNA]</scope>
    <source>
        <strain evidence="1 2">YR4-1</strain>
    </source>
</reference>
<dbReference type="GO" id="GO:0042398">
    <property type="term" value="P:modified amino acid biosynthetic process"/>
    <property type="evidence" value="ECO:0007669"/>
    <property type="project" value="InterPro"/>
</dbReference>
<proteinExistence type="predicted"/>
<dbReference type="InterPro" id="IPR050141">
    <property type="entry name" value="GCL_type2/YbdK_subfam"/>
</dbReference>
<dbReference type="Gene3D" id="3.30.590.20">
    <property type="match status" value="1"/>
</dbReference>
<organism evidence="1 2">
    <name type="scientific">Halalkalibaculum roseum</name>
    <dbReference type="NCBI Taxonomy" id="2709311"/>
    <lineage>
        <taxon>Bacteria</taxon>
        <taxon>Pseudomonadati</taxon>
        <taxon>Balneolota</taxon>
        <taxon>Balneolia</taxon>
        <taxon>Balneolales</taxon>
        <taxon>Balneolaceae</taxon>
        <taxon>Halalkalibaculum</taxon>
    </lineage>
</organism>
<dbReference type="Proteomes" id="UP000473278">
    <property type="component" value="Unassembled WGS sequence"/>
</dbReference>
<accession>A0A6M1T689</accession>
<dbReference type="Pfam" id="PF04107">
    <property type="entry name" value="GCS2"/>
    <property type="match status" value="1"/>
</dbReference>
<keyword evidence="2" id="KW-1185">Reference proteome</keyword>
<dbReference type="PANTHER" id="PTHR36510">
    <property type="entry name" value="GLUTAMATE--CYSTEINE LIGASE 2-RELATED"/>
    <property type="match status" value="1"/>
</dbReference>
<dbReference type="InterPro" id="IPR014746">
    <property type="entry name" value="Gln_synth/guanido_kin_cat_dom"/>
</dbReference>
<dbReference type="PANTHER" id="PTHR36510:SF1">
    <property type="entry name" value="GLUTAMATE--CYSTEINE LIGASE 2-RELATED"/>
    <property type="match status" value="1"/>
</dbReference>
<dbReference type="GO" id="GO:0004357">
    <property type="term" value="F:glutamate-cysteine ligase activity"/>
    <property type="evidence" value="ECO:0007669"/>
    <property type="project" value="InterPro"/>
</dbReference>
<dbReference type="EMBL" id="JAALLT010000001">
    <property type="protein sequence ID" value="NGP75813.1"/>
    <property type="molecule type" value="Genomic_DNA"/>
</dbReference>
<name>A0A6M1T689_9BACT</name>
<dbReference type="InterPro" id="IPR006336">
    <property type="entry name" value="GCS2"/>
</dbReference>
<evidence type="ECO:0000313" key="1">
    <source>
        <dbReference type="EMBL" id="NGP75813.1"/>
    </source>
</evidence>
<sequence>MIVDRDTFNIRPITDKLFWDYAAAQVNEIDRGEIAWSNELVLHVVELKTNGPAKTLEGLHRLFQKEVLEINRRLEPYNACLMPGAMHPWMDPDTETRLWPHEYNPIYEAYNRIFDCRGHGWANLQSTHINLPFANDEEFEKLHAAIRIVLPILPGLAASSPVAGLKRQPFSDYRLEVYRSNSNRIPSVTGLVIPEAVFSREEYDRHIFQRMYRDIAPHDPENILQDEWLNSRGAIARFDRGSIEIRVLDIQECTLADLAVVRIITDLLKALVEERWCSLDEQKSWNEETLYHIFMNVIQDAENTVIDDKSYLSLFDMPTKGKADVGSLWRHIFEELYSADEVQNDRVLNCLDRMITLGTLSGRISRALPSEFTRDDARGVYEQLCNCLQEGKLFEIDG</sequence>
<comment type="caution">
    <text evidence="1">The sequence shown here is derived from an EMBL/GenBank/DDBJ whole genome shotgun (WGS) entry which is preliminary data.</text>
</comment>